<dbReference type="InterPro" id="IPR035992">
    <property type="entry name" value="Ricin_B-like_lectins"/>
</dbReference>
<dbReference type="InterPro" id="IPR000772">
    <property type="entry name" value="Ricin_B_lectin"/>
</dbReference>
<proteinExistence type="predicted"/>
<reference evidence="2 3" key="1">
    <citation type="journal article" date="2019" name="Nat. Ecol. Evol.">
        <title>Megaphylogeny resolves global patterns of mushroom evolution.</title>
        <authorList>
            <person name="Varga T."/>
            <person name="Krizsan K."/>
            <person name="Foldi C."/>
            <person name="Dima B."/>
            <person name="Sanchez-Garcia M."/>
            <person name="Sanchez-Ramirez S."/>
            <person name="Szollosi G.J."/>
            <person name="Szarkandi J.G."/>
            <person name="Papp V."/>
            <person name="Albert L."/>
            <person name="Andreopoulos W."/>
            <person name="Angelini C."/>
            <person name="Antonin V."/>
            <person name="Barry K.W."/>
            <person name="Bougher N.L."/>
            <person name="Buchanan P."/>
            <person name="Buyck B."/>
            <person name="Bense V."/>
            <person name="Catcheside P."/>
            <person name="Chovatia M."/>
            <person name="Cooper J."/>
            <person name="Damon W."/>
            <person name="Desjardin D."/>
            <person name="Finy P."/>
            <person name="Geml J."/>
            <person name="Haridas S."/>
            <person name="Hughes K."/>
            <person name="Justo A."/>
            <person name="Karasinski D."/>
            <person name="Kautmanova I."/>
            <person name="Kiss B."/>
            <person name="Kocsube S."/>
            <person name="Kotiranta H."/>
            <person name="LaButti K.M."/>
            <person name="Lechner B.E."/>
            <person name="Liimatainen K."/>
            <person name="Lipzen A."/>
            <person name="Lukacs Z."/>
            <person name="Mihaltcheva S."/>
            <person name="Morgado L.N."/>
            <person name="Niskanen T."/>
            <person name="Noordeloos M.E."/>
            <person name="Ohm R.A."/>
            <person name="Ortiz-Santana B."/>
            <person name="Ovrebo C."/>
            <person name="Racz N."/>
            <person name="Riley R."/>
            <person name="Savchenko A."/>
            <person name="Shiryaev A."/>
            <person name="Soop K."/>
            <person name="Spirin V."/>
            <person name="Szebenyi C."/>
            <person name="Tomsovsky M."/>
            <person name="Tulloss R.E."/>
            <person name="Uehling J."/>
            <person name="Grigoriev I.V."/>
            <person name="Vagvolgyi C."/>
            <person name="Papp T."/>
            <person name="Martin F.M."/>
            <person name="Miettinen O."/>
            <person name="Hibbett D.S."/>
            <person name="Nagy L.G."/>
        </authorList>
    </citation>
    <scope>NUCLEOTIDE SEQUENCE [LARGE SCALE GENOMIC DNA]</scope>
    <source>
        <strain evidence="2 3">CBS 121175</strain>
    </source>
</reference>
<dbReference type="SUPFAM" id="SSF50370">
    <property type="entry name" value="Ricin B-like lectins"/>
    <property type="match status" value="1"/>
</dbReference>
<organism evidence="2 3">
    <name type="scientific">Coprinopsis marcescibilis</name>
    <name type="common">Agaric fungus</name>
    <name type="synonym">Psathyrella marcescibilis</name>
    <dbReference type="NCBI Taxonomy" id="230819"/>
    <lineage>
        <taxon>Eukaryota</taxon>
        <taxon>Fungi</taxon>
        <taxon>Dikarya</taxon>
        <taxon>Basidiomycota</taxon>
        <taxon>Agaricomycotina</taxon>
        <taxon>Agaricomycetes</taxon>
        <taxon>Agaricomycetidae</taxon>
        <taxon>Agaricales</taxon>
        <taxon>Agaricineae</taxon>
        <taxon>Psathyrellaceae</taxon>
        <taxon>Coprinopsis</taxon>
    </lineage>
</organism>
<protein>
    <recommendedName>
        <fullName evidence="1">Ricin B lectin domain-containing protein</fullName>
    </recommendedName>
</protein>
<feature type="domain" description="Ricin B lectin" evidence="1">
    <location>
        <begin position="163"/>
        <end position="321"/>
    </location>
</feature>
<name>A0A5C3L240_COPMA</name>
<evidence type="ECO:0000313" key="3">
    <source>
        <dbReference type="Proteomes" id="UP000307440"/>
    </source>
</evidence>
<dbReference type="Proteomes" id="UP000307440">
    <property type="component" value="Unassembled WGS sequence"/>
</dbReference>
<dbReference type="EMBL" id="ML210244">
    <property type="protein sequence ID" value="TFK22298.1"/>
    <property type="molecule type" value="Genomic_DNA"/>
</dbReference>
<dbReference type="PROSITE" id="PS50231">
    <property type="entry name" value="RICIN_B_LECTIN"/>
    <property type="match status" value="1"/>
</dbReference>
<dbReference type="OrthoDB" id="6770063at2759"/>
<gene>
    <name evidence="2" type="ORF">FA15DRAFT_657639</name>
</gene>
<dbReference type="AlphaFoldDB" id="A0A5C3L240"/>
<sequence length="322" mass="35799">MAFLVLKATPMLVQGIRFAIYNRCSEPIDIYINGDKITATGAETILREFEDGWSGLIYSDANGGSQDGHTGTLRAGFFGDGRYFMVRDPAWINVPFSMNAVFHAESQPSTCQGISCTEYGCEFSAMFTEMPDVSTPVGGLMRHCPEVNPLFEFDFCQAGGLRRRQIKHVGAPRQCVRYSSDRVGPVTIDEDCAWTNKVWFLERTGQINSASLGNCLDAGTDVRSDPNPPPIRPKVISGGGPLNYVFRPTGFNASSGVKVRMWPCIQNRPAQQWIYSLTDRTFRLANTNQCLDLTDGRLEVGNELQTWECLPGNEDQIWLVEP</sequence>
<keyword evidence="3" id="KW-1185">Reference proteome</keyword>
<evidence type="ECO:0000259" key="1">
    <source>
        <dbReference type="SMART" id="SM00458"/>
    </source>
</evidence>
<dbReference type="CDD" id="cd00161">
    <property type="entry name" value="beta-trefoil_Ricin-like"/>
    <property type="match status" value="1"/>
</dbReference>
<evidence type="ECO:0000313" key="2">
    <source>
        <dbReference type="EMBL" id="TFK22298.1"/>
    </source>
</evidence>
<dbReference type="Gene3D" id="2.80.10.50">
    <property type="match status" value="1"/>
</dbReference>
<dbReference type="Pfam" id="PF00652">
    <property type="entry name" value="Ricin_B_lectin"/>
    <property type="match status" value="1"/>
</dbReference>
<accession>A0A5C3L240</accession>
<dbReference type="SMART" id="SM00458">
    <property type="entry name" value="RICIN"/>
    <property type="match status" value="1"/>
</dbReference>